<dbReference type="InterPro" id="IPR002394">
    <property type="entry name" value="Nicotinic_acetylcholine_rcpt"/>
</dbReference>
<evidence type="ECO:0000256" key="10">
    <source>
        <dbReference type="ARBA" id="ARBA00023170"/>
    </source>
</evidence>
<evidence type="ECO:0000256" key="5">
    <source>
        <dbReference type="ARBA" id="ARBA00022989"/>
    </source>
</evidence>
<keyword evidence="7 15" id="KW-0406">Ion transport</keyword>
<keyword evidence="6" id="KW-0770">Synapse</keyword>
<feature type="transmembrane region" description="Helical" evidence="15">
    <location>
        <begin position="266"/>
        <end position="285"/>
    </location>
</feature>
<keyword evidence="15" id="KW-0732">Signal</keyword>
<dbReference type="Pfam" id="PF02932">
    <property type="entry name" value="Neur_chan_memb"/>
    <property type="match status" value="1"/>
</dbReference>
<keyword evidence="8 15" id="KW-0472">Membrane</keyword>
<reference evidence="18" key="1">
    <citation type="journal article" date="2023" name="Mol. Biol. Evol.">
        <title>Third-Generation Sequencing Reveals the Adaptive Role of the Epigenome in Three Deep-Sea Polychaetes.</title>
        <authorList>
            <person name="Perez M."/>
            <person name="Aroh O."/>
            <person name="Sun Y."/>
            <person name="Lan Y."/>
            <person name="Juniper S.K."/>
            <person name="Young C.R."/>
            <person name="Angers B."/>
            <person name="Qian P.Y."/>
        </authorList>
    </citation>
    <scope>NUCLEOTIDE SEQUENCE</scope>
    <source>
        <strain evidence="18">R07B-5</strain>
    </source>
</reference>
<keyword evidence="10" id="KW-0675">Receptor</keyword>
<evidence type="ECO:0000256" key="13">
    <source>
        <dbReference type="ARBA" id="ARBA00023303"/>
    </source>
</evidence>
<comment type="similarity">
    <text evidence="1">Belongs to the ligand-gated ion channel (TC 1.A.9) family. Acetylcholine receptor (TC 1.A.9.1) subfamily.</text>
</comment>
<evidence type="ECO:0000256" key="3">
    <source>
        <dbReference type="ARBA" id="ARBA00022475"/>
    </source>
</evidence>
<dbReference type="SUPFAM" id="SSF90112">
    <property type="entry name" value="Neurotransmitter-gated ion-channel transmembrane pore"/>
    <property type="match status" value="1"/>
</dbReference>
<dbReference type="SUPFAM" id="SSF63712">
    <property type="entry name" value="Nicotinic receptor ligand binding domain-like"/>
    <property type="match status" value="1"/>
</dbReference>
<dbReference type="Proteomes" id="UP001209878">
    <property type="component" value="Unassembled WGS sequence"/>
</dbReference>
<dbReference type="CDD" id="cd18997">
    <property type="entry name" value="LGIC_ECD_nAChR"/>
    <property type="match status" value="1"/>
</dbReference>
<dbReference type="PRINTS" id="PR00252">
    <property type="entry name" value="NRIONCHANNEL"/>
</dbReference>
<organism evidence="18 19">
    <name type="scientific">Ridgeia piscesae</name>
    <name type="common">Tubeworm</name>
    <dbReference type="NCBI Taxonomy" id="27915"/>
    <lineage>
        <taxon>Eukaryota</taxon>
        <taxon>Metazoa</taxon>
        <taxon>Spiralia</taxon>
        <taxon>Lophotrochozoa</taxon>
        <taxon>Annelida</taxon>
        <taxon>Polychaeta</taxon>
        <taxon>Sedentaria</taxon>
        <taxon>Canalipalpata</taxon>
        <taxon>Sabellida</taxon>
        <taxon>Siboglinidae</taxon>
        <taxon>Ridgeia</taxon>
    </lineage>
</organism>
<keyword evidence="9" id="KW-1015">Disulfide bond</keyword>
<dbReference type="PANTHER" id="PTHR18945">
    <property type="entry name" value="NEUROTRANSMITTER GATED ION CHANNEL"/>
    <property type="match status" value="1"/>
</dbReference>
<accession>A0AAD9NHN3</accession>
<dbReference type="InterPro" id="IPR006201">
    <property type="entry name" value="Neur_channel"/>
</dbReference>
<evidence type="ECO:0000256" key="1">
    <source>
        <dbReference type="ARBA" id="ARBA00009237"/>
    </source>
</evidence>
<dbReference type="InterPro" id="IPR036734">
    <property type="entry name" value="Neur_chan_lig-bd_sf"/>
</dbReference>
<name>A0AAD9NHN3_RIDPI</name>
<evidence type="ECO:0000259" key="17">
    <source>
        <dbReference type="Pfam" id="PF02932"/>
    </source>
</evidence>
<dbReference type="GO" id="GO:0004888">
    <property type="term" value="F:transmembrane signaling receptor activity"/>
    <property type="evidence" value="ECO:0007669"/>
    <property type="project" value="InterPro"/>
</dbReference>
<evidence type="ECO:0000256" key="7">
    <source>
        <dbReference type="ARBA" id="ARBA00023065"/>
    </source>
</evidence>
<keyword evidence="5 15" id="KW-1133">Transmembrane helix</keyword>
<feature type="domain" description="Neurotransmitter-gated ion-channel ligand-binding" evidence="16">
    <location>
        <begin position="26"/>
        <end position="232"/>
    </location>
</feature>
<dbReference type="InterPro" id="IPR006202">
    <property type="entry name" value="Neur_chan_lig-bd"/>
</dbReference>
<evidence type="ECO:0000313" key="18">
    <source>
        <dbReference type="EMBL" id="KAK2167529.1"/>
    </source>
</evidence>
<dbReference type="EMBL" id="JAODUO010001270">
    <property type="protein sequence ID" value="KAK2167529.1"/>
    <property type="molecule type" value="Genomic_DNA"/>
</dbReference>
<keyword evidence="11" id="KW-0325">Glycoprotein</keyword>
<feature type="transmembrane region" description="Helical" evidence="15">
    <location>
        <begin position="233"/>
        <end position="254"/>
    </location>
</feature>
<dbReference type="InterPro" id="IPR036719">
    <property type="entry name" value="Neuro-gated_channel_TM_sf"/>
</dbReference>
<dbReference type="NCBIfam" id="TIGR00860">
    <property type="entry name" value="LIC"/>
    <property type="match status" value="1"/>
</dbReference>
<feature type="signal peptide" evidence="15">
    <location>
        <begin position="1"/>
        <end position="21"/>
    </location>
</feature>
<gene>
    <name evidence="18" type="ORF">NP493_1271g01048</name>
</gene>
<dbReference type="InterPro" id="IPR006029">
    <property type="entry name" value="Neurotrans-gated_channel_TM"/>
</dbReference>
<feature type="transmembrane region" description="Helical" evidence="15">
    <location>
        <begin position="291"/>
        <end position="315"/>
    </location>
</feature>
<dbReference type="FunFam" id="2.70.170.10:FF:000016">
    <property type="entry name" value="Nicotinic acetylcholine receptor subunit"/>
    <property type="match status" value="1"/>
</dbReference>
<evidence type="ECO:0000256" key="6">
    <source>
        <dbReference type="ARBA" id="ARBA00023018"/>
    </source>
</evidence>
<evidence type="ECO:0000256" key="14">
    <source>
        <dbReference type="ARBA" id="ARBA00034099"/>
    </source>
</evidence>
<keyword evidence="12" id="KW-1071">Ligand-gated ion channel</keyword>
<dbReference type="Pfam" id="PF02931">
    <property type="entry name" value="Neur_chan_LBD"/>
    <property type="match status" value="1"/>
</dbReference>
<dbReference type="PRINTS" id="PR00254">
    <property type="entry name" value="NICOTINICR"/>
</dbReference>
<evidence type="ECO:0000313" key="19">
    <source>
        <dbReference type="Proteomes" id="UP001209878"/>
    </source>
</evidence>
<evidence type="ECO:0000256" key="9">
    <source>
        <dbReference type="ARBA" id="ARBA00023157"/>
    </source>
</evidence>
<evidence type="ECO:0000256" key="4">
    <source>
        <dbReference type="ARBA" id="ARBA00022692"/>
    </source>
</evidence>
<dbReference type="Gene3D" id="2.70.170.10">
    <property type="entry name" value="Neurotransmitter-gated ion-channel ligand-binding domain"/>
    <property type="match status" value="1"/>
</dbReference>
<keyword evidence="3" id="KW-1003">Cell membrane</keyword>
<proteinExistence type="inferred from homology"/>
<evidence type="ECO:0000256" key="11">
    <source>
        <dbReference type="ARBA" id="ARBA00023180"/>
    </source>
</evidence>
<comment type="caution">
    <text evidence="18">The sequence shown here is derived from an EMBL/GenBank/DDBJ whole genome shotgun (WGS) entry which is preliminary data.</text>
</comment>
<protein>
    <submittedName>
        <fullName evidence="18">Uncharacterized protein</fullName>
    </submittedName>
</protein>
<evidence type="ECO:0000256" key="15">
    <source>
        <dbReference type="RuleBase" id="RU000687"/>
    </source>
</evidence>
<feature type="domain" description="Neurotransmitter-gated ion-channel transmembrane" evidence="17">
    <location>
        <begin position="239"/>
        <end position="474"/>
    </location>
</feature>
<feature type="chain" id="PRO_5041775042" evidence="15">
    <location>
        <begin position="22"/>
        <end position="487"/>
    </location>
</feature>
<evidence type="ECO:0000256" key="2">
    <source>
        <dbReference type="ARBA" id="ARBA00022448"/>
    </source>
</evidence>
<evidence type="ECO:0000256" key="8">
    <source>
        <dbReference type="ARBA" id="ARBA00023136"/>
    </source>
</evidence>
<sequence length="487" mass="54897">MESNSGFAKLIFLGAILVAVADDNEYNLVRDIMRNYDYRIIPTRNSTEALNVSFSVALSQIIDVDEKNQIVTTNCWLTQTWVDFNLKWSPVKYGGIEVVRLPHDSIWKPDILLYNNADVSSYKSTINTKVIVSSNGVVKLLSMAIFHSSCDINVKYFPFDEQRCTLKFSSWTYDMMQLNLLKLGEEGDLSNYVPNTEWALVKLHVVRNTTLYSCCDEPYPDVTYTIQIRRKPLFHVFNMIFPCFLITLVALLGFCVPSDSGEKVTMGITTLLSMTVFLMFVTESLPVTSDVLPIICLFFGITMAIVSLATAMAVMTLNIHSKGHRGAEVPGIVRKVCFRVLARMLCIKVGTLKVNTAEKVFIPASDTNSDDVDKDTFHNNLPENGGLPPTSRFSMRLGLAGTSSGDGAVSDNFEQQFLRVLNRINQTIEMNEIRLAEEDRRDVIKYEWQQVALVVDRVLFFVFVITTVGLTYGILIHAPNSWRYILG</sequence>
<dbReference type="FunFam" id="1.20.58.390:FF:000073">
    <property type="entry name" value="Neuronal acetylcholine receptor subunit alpha-9-II"/>
    <property type="match status" value="1"/>
</dbReference>
<comment type="subcellular location">
    <subcellularLocation>
        <location evidence="14">Synaptic cell membrane</location>
        <topology evidence="14">Multi-pass membrane protein</topology>
    </subcellularLocation>
</comment>
<dbReference type="InterPro" id="IPR038050">
    <property type="entry name" value="Neuro_actylchol_rec"/>
</dbReference>
<dbReference type="InterPro" id="IPR018000">
    <property type="entry name" value="Neurotransmitter_ion_chnl_CS"/>
</dbReference>
<dbReference type="AlphaFoldDB" id="A0AAD9NHN3"/>
<keyword evidence="13 15" id="KW-0407">Ion channel</keyword>
<keyword evidence="2 15" id="KW-0813">Transport</keyword>
<keyword evidence="4 15" id="KW-0812">Transmembrane</keyword>
<dbReference type="Gene3D" id="1.20.58.390">
    <property type="entry name" value="Neurotransmitter-gated ion-channel transmembrane domain"/>
    <property type="match status" value="2"/>
</dbReference>
<evidence type="ECO:0000256" key="12">
    <source>
        <dbReference type="ARBA" id="ARBA00023286"/>
    </source>
</evidence>
<dbReference type="GO" id="GO:0045211">
    <property type="term" value="C:postsynaptic membrane"/>
    <property type="evidence" value="ECO:0007669"/>
    <property type="project" value="InterPro"/>
</dbReference>
<feature type="transmembrane region" description="Helical" evidence="15">
    <location>
        <begin position="458"/>
        <end position="478"/>
    </location>
</feature>
<dbReference type="PROSITE" id="PS00236">
    <property type="entry name" value="NEUROTR_ION_CHANNEL"/>
    <property type="match status" value="1"/>
</dbReference>
<evidence type="ECO:0000259" key="16">
    <source>
        <dbReference type="Pfam" id="PF02931"/>
    </source>
</evidence>
<keyword evidence="19" id="KW-1185">Reference proteome</keyword>
<dbReference type="CDD" id="cd19051">
    <property type="entry name" value="LGIC_TM_cation"/>
    <property type="match status" value="1"/>
</dbReference>
<dbReference type="GO" id="GO:0022848">
    <property type="term" value="F:acetylcholine-gated monoatomic cation-selective channel activity"/>
    <property type="evidence" value="ECO:0007669"/>
    <property type="project" value="InterPro"/>
</dbReference>